<evidence type="ECO:0000313" key="2">
    <source>
        <dbReference type="Proteomes" id="UP000746690"/>
    </source>
</evidence>
<evidence type="ECO:0008006" key="3">
    <source>
        <dbReference type="Google" id="ProtNLM"/>
    </source>
</evidence>
<dbReference type="PROSITE" id="PS51257">
    <property type="entry name" value="PROKAR_LIPOPROTEIN"/>
    <property type="match status" value="1"/>
</dbReference>
<dbReference type="EMBL" id="JABBHF010000004">
    <property type="protein sequence ID" value="NMH87591.1"/>
    <property type="molecule type" value="Genomic_DNA"/>
</dbReference>
<dbReference type="RefSeq" id="WP_169672234.1">
    <property type="nucleotide sequence ID" value="NZ_JABBHF010000004.1"/>
</dbReference>
<protein>
    <recommendedName>
        <fullName evidence="3">Redoxin domain-containing protein</fullName>
    </recommendedName>
</protein>
<comment type="caution">
    <text evidence="1">The sequence shown here is derived from an EMBL/GenBank/DDBJ whole genome shotgun (WGS) entry which is preliminary data.</text>
</comment>
<gene>
    <name evidence="1" type="ORF">HHX25_08750</name>
</gene>
<accession>A0ABX1RWQ2</accession>
<organism evidence="1 2">
    <name type="scientific">Flavivirga algicola</name>
    <dbReference type="NCBI Taxonomy" id="2729136"/>
    <lineage>
        <taxon>Bacteria</taxon>
        <taxon>Pseudomonadati</taxon>
        <taxon>Bacteroidota</taxon>
        <taxon>Flavobacteriia</taxon>
        <taxon>Flavobacteriales</taxon>
        <taxon>Flavobacteriaceae</taxon>
        <taxon>Flavivirga</taxon>
    </lineage>
</organism>
<evidence type="ECO:0000313" key="1">
    <source>
        <dbReference type="EMBL" id="NMH87591.1"/>
    </source>
</evidence>
<reference evidence="1 2" key="1">
    <citation type="submission" date="2020-04" db="EMBL/GenBank/DDBJ databases">
        <title>A Flavivirga sp. nov.</title>
        <authorList>
            <person name="Sun X."/>
        </authorList>
    </citation>
    <scope>NUCLEOTIDE SEQUENCE [LARGE SCALE GENOMIC DNA]</scope>
    <source>
        <strain evidence="1 2">Y03</strain>
    </source>
</reference>
<proteinExistence type="predicted"/>
<keyword evidence="2" id="KW-1185">Reference proteome</keyword>
<dbReference type="Proteomes" id="UP000746690">
    <property type="component" value="Unassembled WGS sequence"/>
</dbReference>
<name>A0ABX1RWQ2_9FLAO</name>
<sequence>MEFKINRVTKQITFIVCMFIIATSCKRKQNKDKEASLKVIVENSIGKTLILPDSLNLYKPFSNYISDSAEMLNSELKIYSHINASCSTCIPNIKLWDSLVPEFNMYKVPVILICGSDDKFELIKYLCESSQIKSFSYPFFLDKKNKYIKINSFMNESAHFETVLTDKYNTILVLGNPLHSKDIKEVYLKTIIENQKD</sequence>